<keyword evidence="1" id="KW-0344">Guanine-nucleotide releasing factor</keyword>
<dbReference type="SUPFAM" id="SSF50985">
    <property type="entry name" value="RCC1/BLIP-II"/>
    <property type="match status" value="1"/>
</dbReference>
<evidence type="ECO:0000256" key="1">
    <source>
        <dbReference type="ARBA" id="ARBA00022658"/>
    </source>
</evidence>
<feature type="chain" id="PRO_5045819775" description="RCC1-like domain-containing protein" evidence="3">
    <location>
        <begin position="27"/>
        <end position="509"/>
    </location>
</feature>
<dbReference type="Proteomes" id="UP001223761">
    <property type="component" value="Chromosome"/>
</dbReference>
<feature type="signal peptide" evidence="3">
    <location>
        <begin position="1"/>
        <end position="26"/>
    </location>
</feature>
<keyword evidence="6" id="KW-1185">Reference proteome</keyword>
<dbReference type="InterPro" id="IPR009091">
    <property type="entry name" value="RCC1/BLIP-II"/>
</dbReference>
<keyword evidence="3" id="KW-0732">Signal</keyword>
<evidence type="ECO:0000259" key="4">
    <source>
        <dbReference type="Pfam" id="PF25390"/>
    </source>
</evidence>
<reference evidence="5 6" key="1">
    <citation type="submission" date="2023-08" db="EMBL/GenBank/DDBJ databases">
        <title>Genome sequencing of the thermostable Gram positive bacteria Geobacillus proteiniphilus strain T-6.</title>
        <authorList>
            <person name="Shulami S."/>
            <person name="Shoham Y."/>
        </authorList>
    </citation>
    <scope>NUCLEOTIDE SEQUENCE [LARGE SCALE GENOMIC DNA]</scope>
    <source>
        <strain evidence="5 6">T-6</strain>
    </source>
</reference>
<keyword evidence="2" id="KW-0677">Repeat</keyword>
<evidence type="ECO:0000256" key="2">
    <source>
        <dbReference type="ARBA" id="ARBA00022737"/>
    </source>
</evidence>
<evidence type="ECO:0000313" key="5">
    <source>
        <dbReference type="EMBL" id="WMJ16495.1"/>
    </source>
</evidence>
<dbReference type="Pfam" id="PF25390">
    <property type="entry name" value="WD40_RLD"/>
    <property type="match status" value="1"/>
</dbReference>
<name>A0ABY9MEV8_9BACL</name>
<dbReference type="InterPro" id="IPR051553">
    <property type="entry name" value="Ran_GTPase-activating"/>
</dbReference>
<sequence>MPKLKGLLLVSLLSAGLLFTPYNEHSAEAKVYWDGVELKSGQIGRLTILKQTPLYKLDANKKVFVRNLEPGQKFRIYAFKPDMLGIGGGYYVDRDSRIKYETPSKQKLLERDIDVHNNAYQTVAMSWGYTIAIKQDGTVWQWGQYGTDVQPIKTSTEPVQVKGVENALSVAVNPIDGYSLALLKDGTLKAWGKFSYYYNDREMTANSTKPMKIPDIKGVINLKSDSIGALMYFSNQEAKVFKNEYGTSFPFSLGRFHSFAAIEGGYSAYVAAAPNGVVKEYAESEEYYDVIEEKRKIKMRDVAAVATSGEHVLVLKKDGTVWSWGDNNAGELGDGTTVNRNSPVQVKGLTDVVAIAAAPNYSMALKRDGTVWTWGSNQYGQLGNGTAATPDDIHFVEMTEEEIQKCDPIWCGSLVEESKELYKEKYGVYPGKLVKAIFIPKPHPLPTQVKGLKNIIFITTNGTSSMALQNDGTLWAWGYNKFGQLGDKTTIDRNIPVKIGLKVKNPLIK</sequence>
<dbReference type="PROSITE" id="PS50012">
    <property type="entry name" value="RCC1_3"/>
    <property type="match status" value="2"/>
</dbReference>
<dbReference type="InterPro" id="IPR000408">
    <property type="entry name" value="Reg_chr_condens"/>
</dbReference>
<gene>
    <name evidence="5" type="ORF">RA955_18125</name>
</gene>
<evidence type="ECO:0000313" key="6">
    <source>
        <dbReference type="Proteomes" id="UP001223761"/>
    </source>
</evidence>
<dbReference type="PANTHER" id="PTHR45982:SF1">
    <property type="entry name" value="REGULATOR OF CHROMOSOME CONDENSATION"/>
    <property type="match status" value="1"/>
</dbReference>
<dbReference type="Gene3D" id="2.130.10.30">
    <property type="entry name" value="Regulator of chromosome condensation 1/beta-lactamase-inhibitor protein II"/>
    <property type="match status" value="3"/>
</dbReference>
<dbReference type="RefSeq" id="WP_307898653.1">
    <property type="nucleotide sequence ID" value="NZ_CP133076.1"/>
</dbReference>
<dbReference type="PANTHER" id="PTHR45982">
    <property type="entry name" value="REGULATOR OF CHROMOSOME CONDENSATION"/>
    <property type="match status" value="1"/>
</dbReference>
<accession>A0ABY9MEV8</accession>
<proteinExistence type="predicted"/>
<dbReference type="InterPro" id="IPR058923">
    <property type="entry name" value="RCC1-like_dom"/>
</dbReference>
<evidence type="ECO:0000256" key="3">
    <source>
        <dbReference type="SAM" id="SignalP"/>
    </source>
</evidence>
<feature type="domain" description="RCC1-like" evidence="4">
    <location>
        <begin position="103"/>
        <end position="500"/>
    </location>
</feature>
<dbReference type="PRINTS" id="PR00633">
    <property type="entry name" value="RCCNDNSATION"/>
</dbReference>
<organism evidence="5 6">
    <name type="scientific">Geobacillus proteiniphilus</name>
    <dbReference type="NCBI Taxonomy" id="860353"/>
    <lineage>
        <taxon>Bacteria</taxon>
        <taxon>Bacillati</taxon>
        <taxon>Bacillota</taxon>
        <taxon>Bacilli</taxon>
        <taxon>Bacillales</taxon>
        <taxon>Anoxybacillaceae</taxon>
        <taxon>Geobacillus</taxon>
    </lineage>
</organism>
<dbReference type="EMBL" id="CP133076">
    <property type="protein sequence ID" value="WMJ16495.1"/>
    <property type="molecule type" value="Genomic_DNA"/>
</dbReference>
<protein>
    <recommendedName>
        <fullName evidence="4">RCC1-like domain-containing protein</fullName>
    </recommendedName>
</protein>